<proteinExistence type="predicted"/>
<accession>A0A3M7SWW0</accession>
<keyword evidence="3" id="KW-1185">Reference proteome</keyword>
<keyword evidence="1" id="KW-0812">Transmembrane</keyword>
<comment type="caution">
    <text evidence="2">The sequence shown here is derived from an EMBL/GenBank/DDBJ whole genome shotgun (WGS) entry which is preliminary data.</text>
</comment>
<organism evidence="2 3">
    <name type="scientific">Brachionus plicatilis</name>
    <name type="common">Marine rotifer</name>
    <name type="synonym">Brachionus muelleri</name>
    <dbReference type="NCBI Taxonomy" id="10195"/>
    <lineage>
        <taxon>Eukaryota</taxon>
        <taxon>Metazoa</taxon>
        <taxon>Spiralia</taxon>
        <taxon>Gnathifera</taxon>
        <taxon>Rotifera</taxon>
        <taxon>Eurotatoria</taxon>
        <taxon>Monogononta</taxon>
        <taxon>Pseudotrocha</taxon>
        <taxon>Ploima</taxon>
        <taxon>Brachionidae</taxon>
        <taxon>Brachionus</taxon>
    </lineage>
</organism>
<dbReference type="AlphaFoldDB" id="A0A3M7SWW0"/>
<feature type="transmembrane region" description="Helical" evidence="1">
    <location>
        <begin position="79"/>
        <end position="97"/>
    </location>
</feature>
<dbReference type="Proteomes" id="UP000276133">
    <property type="component" value="Unassembled WGS sequence"/>
</dbReference>
<reference evidence="2 3" key="1">
    <citation type="journal article" date="2018" name="Sci. Rep.">
        <title>Genomic signatures of local adaptation to the degree of environmental predictability in rotifers.</title>
        <authorList>
            <person name="Franch-Gras L."/>
            <person name="Hahn C."/>
            <person name="Garcia-Roger E.M."/>
            <person name="Carmona M.J."/>
            <person name="Serra M."/>
            <person name="Gomez A."/>
        </authorList>
    </citation>
    <scope>NUCLEOTIDE SEQUENCE [LARGE SCALE GENOMIC DNA]</scope>
    <source>
        <strain evidence="2">HYR1</strain>
    </source>
</reference>
<dbReference type="EMBL" id="REGN01000654">
    <property type="protein sequence ID" value="RNA40294.1"/>
    <property type="molecule type" value="Genomic_DNA"/>
</dbReference>
<evidence type="ECO:0000313" key="2">
    <source>
        <dbReference type="EMBL" id="RNA40294.1"/>
    </source>
</evidence>
<keyword evidence="1" id="KW-0472">Membrane</keyword>
<feature type="transmembrane region" description="Helical" evidence="1">
    <location>
        <begin position="117"/>
        <end position="138"/>
    </location>
</feature>
<sequence length="145" mass="16989">MGSWESRTCLSISETGKFYINKRCYKVKNNKAFKKNKIKIEETVRYVQILIFNSSTFYNLLIRINTEFCCFHPQIQIDYALWSNYISITYVFIQALAMGTFPGTKILCSSESKITNFLQNLMITTANFLLLSLINDLFRYINKIN</sequence>
<evidence type="ECO:0000256" key="1">
    <source>
        <dbReference type="SAM" id="Phobius"/>
    </source>
</evidence>
<evidence type="ECO:0000313" key="3">
    <source>
        <dbReference type="Proteomes" id="UP000276133"/>
    </source>
</evidence>
<name>A0A3M7SWW0_BRAPC</name>
<gene>
    <name evidence="2" type="ORF">BpHYR1_017903</name>
</gene>
<keyword evidence="1" id="KW-1133">Transmembrane helix</keyword>
<protein>
    <submittedName>
        <fullName evidence="2">Uncharacterized protein</fullName>
    </submittedName>
</protein>